<dbReference type="GO" id="GO:0043130">
    <property type="term" value="F:ubiquitin binding"/>
    <property type="evidence" value="ECO:0007669"/>
    <property type="project" value="InterPro"/>
</dbReference>
<keyword evidence="8" id="KW-0254">Endocytosis</keyword>
<dbReference type="SMART" id="SM00326">
    <property type="entry name" value="SH3"/>
    <property type="match status" value="3"/>
</dbReference>
<dbReference type="InterPro" id="IPR036028">
    <property type="entry name" value="SH3-like_dom_sf"/>
</dbReference>
<evidence type="ECO:0000256" key="8">
    <source>
        <dbReference type="ARBA" id="ARBA00022583"/>
    </source>
</evidence>
<dbReference type="PANTHER" id="PTHR48125">
    <property type="entry name" value="LP07818P1"/>
    <property type="match status" value="1"/>
</dbReference>
<evidence type="ECO:0000256" key="15">
    <source>
        <dbReference type="SAM" id="MobiDB-lite"/>
    </source>
</evidence>
<dbReference type="InterPro" id="IPR007131">
    <property type="entry name" value="SHD1"/>
</dbReference>
<proteinExistence type="inferred from homology"/>
<dbReference type="OrthoDB" id="26539at2759"/>
<keyword evidence="18" id="KW-1185">Reference proteome</keyword>
<dbReference type="InterPro" id="IPR056996">
    <property type="entry name" value="PH_SLA1"/>
</dbReference>
<organism evidence="17 18">
    <name type="scientific">Delitschia confertaspora ATCC 74209</name>
    <dbReference type="NCBI Taxonomy" id="1513339"/>
    <lineage>
        <taxon>Eukaryota</taxon>
        <taxon>Fungi</taxon>
        <taxon>Dikarya</taxon>
        <taxon>Ascomycota</taxon>
        <taxon>Pezizomycotina</taxon>
        <taxon>Dothideomycetes</taxon>
        <taxon>Pleosporomycetidae</taxon>
        <taxon>Pleosporales</taxon>
        <taxon>Delitschiaceae</taxon>
        <taxon>Delitschia</taxon>
    </lineage>
</organism>
<evidence type="ECO:0000256" key="5">
    <source>
        <dbReference type="ARBA" id="ARBA00020357"/>
    </source>
</evidence>
<dbReference type="AlphaFoldDB" id="A0A9P4MXS5"/>
<protein>
    <recommendedName>
        <fullName evidence="5">Actin cytoskeleton-regulatory complex protein SLA1</fullName>
    </recommendedName>
</protein>
<feature type="domain" description="SH3" evidence="16">
    <location>
        <begin position="70"/>
        <end position="127"/>
    </location>
</feature>
<evidence type="ECO:0000256" key="12">
    <source>
        <dbReference type="ARBA" id="ARBA00023203"/>
    </source>
</evidence>
<evidence type="ECO:0000256" key="6">
    <source>
        <dbReference type="ARBA" id="ARBA00022443"/>
    </source>
</evidence>
<dbReference type="InterPro" id="IPR013761">
    <property type="entry name" value="SAM/pointed_sf"/>
</dbReference>
<dbReference type="CDD" id="cd11774">
    <property type="entry name" value="SH3_Sla1p_2"/>
    <property type="match status" value="1"/>
</dbReference>
<dbReference type="InterPro" id="IPR001452">
    <property type="entry name" value="SH3_domain"/>
</dbReference>
<dbReference type="GO" id="GO:0010008">
    <property type="term" value="C:endosome membrane"/>
    <property type="evidence" value="ECO:0007669"/>
    <property type="project" value="UniProtKB-SubCell"/>
</dbReference>
<feature type="compositionally biased region" description="Low complexity" evidence="15">
    <location>
        <begin position="875"/>
        <end position="887"/>
    </location>
</feature>
<keyword evidence="10" id="KW-0967">Endosome</keyword>
<evidence type="ECO:0000256" key="10">
    <source>
        <dbReference type="ARBA" id="ARBA00022753"/>
    </source>
</evidence>
<evidence type="ECO:0000256" key="9">
    <source>
        <dbReference type="ARBA" id="ARBA00022737"/>
    </source>
</evidence>
<keyword evidence="13" id="KW-0206">Cytoskeleton</keyword>
<dbReference type="CDD" id="cd11773">
    <property type="entry name" value="SH3_Sla1p_1"/>
    <property type="match status" value="1"/>
</dbReference>
<comment type="similarity">
    <text evidence="4">Belongs to the SLA1 family.</text>
</comment>
<feature type="region of interest" description="Disordered" evidence="15">
    <location>
        <begin position="953"/>
        <end position="1166"/>
    </location>
</feature>
<feature type="compositionally biased region" description="Polar residues" evidence="15">
    <location>
        <begin position="515"/>
        <end position="527"/>
    </location>
</feature>
<feature type="compositionally biased region" description="Low complexity" evidence="15">
    <location>
        <begin position="953"/>
        <end position="969"/>
    </location>
</feature>
<feature type="compositionally biased region" description="Low complexity" evidence="15">
    <location>
        <begin position="984"/>
        <end position="1062"/>
    </location>
</feature>
<feature type="region of interest" description="Disordered" evidence="15">
    <location>
        <begin position="683"/>
        <end position="932"/>
    </location>
</feature>
<feature type="domain" description="SH3" evidence="16">
    <location>
        <begin position="387"/>
        <end position="449"/>
    </location>
</feature>
<dbReference type="Pfam" id="PF00018">
    <property type="entry name" value="SH3_1"/>
    <property type="match status" value="2"/>
</dbReference>
<comment type="subcellular location">
    <subcellularLocation>
        <location evidence="3">Cell membrane</location>
        <topology evidence="3">Peripheral membrane protein</topology>
        <orientation evidence="3">Cytoplasmic side</orientation>
    </subcellularLocation>
    <subcellularLocation>
        <location evidence="2">Cytoplasm</location>
        <location evidence="2">Cytoskeleton</location>
        <location evidence="2">Actin patch</location>
    </subcellularLocation>
    <subcellularLocation>
        <location evidence="1">Endosome membrane</location>
        <topology evidence="1">Peripheral membrane protein</topology>
        <orientation evidence="1">Cytoplasmic side</orientation>
    </subcellularLocation>
</comment>
<feature type="domain" description="SH3" evidence="16">
    <location>
        <begin position="2"/>
        <end position="69"/>
    </location>
</feature>
<evidence type="ECO:0000256" key="1">
    <source>
        <dbReference type="ARBA" id="ARBA00004125"/>
    </source>
</evidence>
<sequence>MVFLGIYRAIYDYAPQSDNELTLKEGDILMVLERPADDDWWKAKKKVSSEDEDEPEGLIPNNYVEEATASQKAKALYDYTRQTDEELSFKEDALLDVYDTSDPDWTLVGYEGDFGFVPANYIDVKEELNQITPSLPTRPPAPAAPEPDSDNEQQPPTPDSPVNQSPAVALAGILQKKSEQQAAAPRSTISPPPNVTAPPRRVQFTPEESDEEVPPPNLPRRPESQQISPPITQYASPRSPESPPVISPRVRQVTFSDYGTDEPQPLTPLSGSGYHLYNIYEMVSHMGKNKKMPMTLGINILKGVIMISPEKARDGQQQEWTADRLEMYSQEGKHVFMELKRPSKSIDFHCGAKDTASEIVSALGELSGAAKASGLREVLAAGSGHSNVQKKGHMLFDFMAQGDDEVTVGLGDEVLVLDDSASDEWWKVRRLKNGKEGVVPSNYVEITETIPVANSSSRSGVNAGRSVVEQNRLEEQELTRQVARSQSRRQGDSGDGRAAGAGERGKRESKDGKSSSKPNPSKVRTWTDRTGSFKVEAEFIGLRDGKIHLHKVNGVKIAVPVPKMAIEDLEYVERITGVSLDDDKPLSDIKRRSTLRKQHEERSKAGISVEKKPEYDWFDFFLQCGVNPQICERYAQAFHKEQMGEEILPDVSEKLLRTLGLKEGDILRVMKFLDNKFGRTADKEKQNGDEASAGGLFSGPGGVLRNNTRKGRPAPPVQTSDIVDPKAFEQKSDDTVKKPVEPAPAPSVSTSPSEKKSVGFEDNAWEVKPSRQPAPAPAATVAPSPPATATAAPAPPVTSTAPAPSVPALTGSMGELSLLMPAIKPEVTPQSTPPQQPPAASQPPPPAPQPTGATPSLFDQVASLPPQPLAPPRQRPQAPQQQTQSSLIAPPPQRSSSAPQNPNQQSAFGPPPPLQPQLTGFNGAPNMHVPVAAPGQSLQDLLQQQRMAQQMQITGFQQQQTGFGYQQNGMMPQPTGFQSPAPMQPQQTGFGGFQPQPTGFQQPQQTGFQPQQTGFQPQPTGFQPQPTGFQPQPTGFQPQQTGFQPNQNQSPFANPPAAQFQPLQSQPTGFSSFSPQPLNPQATGVNRFLPPALQPTITSPLGASGLGSIPPVPPMPSMPAAQPLVPQKTGPPPPVRFGVQPAKKLTPQPTGRANLAKATPQNPFGF</sequence>
<dbReference type="Pfam" id="PF03983">
    <property type="entry name" value="SHD1"/>
    <property type="match status" value="1"/>
</dbReference>
<feature type="compositionally biased region" description="Basic and acidic residues" evidence="15">
    <location>
        <begin position="503"/>
        <end position="514"/>
    </location>
</feature>
<dbReference type="CDD" id="cd11775">
    <property type="entry name" value="SH3_Sla1p_3"/>
    <property type="match status" value="1"/>
</dbReference>
<dbReference type="GO" id="GO:0030674">
    <property type="term" value="F:protein-macromolecule adaptor activity"/>
    <property type="evidence" value="ECO:0007669"/>
    <property type="project" value="InterPro"/>
</dbReference>
<evidence type="ECO:0000313" key="17">
    <source>
        <dbReference type="EMBL" id="KAF2200165.1"/>
    </source>
</evidence>
<evidence type="ECO:0000256" key="14">
    <source>
        <dbReference type="PROSITE-ProRule" id="PRU00192"/>
    </source>
</evidence>
<dbReference type="GO" id="GO:0042802">
    <property type="term" value="F:identical protein binding"/>
    <property type="evidence" value="ECO:0007669"/>
    <property type="project" value="InterPro"/>
</dbReference>
<feature type="compositionally biased region" description="Low complexity" evidence="15">
    <location>
        <begin position="777"/>
        <end position="808"/>
    </location>
</feature>
<feature type="compositionally biased region" description="Pro residues" evidence="15">
    <location>
        <begin position="136"/>
        <end position="145"/>
    </location>
</feature>
<dbReference type="EMBL" id="ML994036">
    <property type="protein sequence ID" value="KAF2200165.1"/>
    <property type="molecule type" value="Genomic_DNA"/>
</dbReference>
<evidence type="ECO:0000256" key="13">
    <source>
        <dbReference type="ARBA" id="ARBA00023212"/>
    </source>
</evidence>
<feature type="compositionally biased region" description="Polar residues" evidence="15">
    <location>
        <begin position="1063"/>
        <end position="1084"/>
    </location>
</feature>
<feature type="compositionally biased region" description="Polar residues" evidence="15">
    <location>
        <begin position="224"/>
        <end position="236"/>
    </location>
</feature>
<feature type="compositionally biased region" description="Pro residues" evidence="15">
    <location>
        <begin position="831"/>
        <end position="849"/>
    </location>
</feature>
<keyword evidence="6 14" id="KW-0728">SH3 domain</keyword>
<accession>A0A9P4MXS5</accession>
<comment type="caution">
    <text evidence="17">The sequence shown here is derived from an EMBL/GenBank/DDBJ whole genome shotgun (WGS) entry which is preliminary data.</text>
</comment>
<dbReference type="InterPro" id="IPR035821">
    <property type="entry name" value="Sla1_SH3_3"/>
</dbReference>
<feature type="compositionally biased region" description="Low complexity" evidence="15">
    <location>
        <begin position="894"/>
        <end position="907"/>
    </location>
</feature>
<dbReference type="Proteomes" id="UP000799536">
    <property type="component" value="Unassembled WGS sequence"/>
</dbReference>
<dbReference type="PRINTS" id="PR00452">
    <property type="entry name" value="SH3DOMAIN"/>
</dbReference>
<dbReference type="PROSITE" id="PS50002">
    <property type="entry name" value="SH3"/>
    <property type="match status" value="3"/>
</dbReference>
<dbReference type="Pfam" id="PF08226">
    <property type="entry name" value="DUF1720"/>
    <property type="match status" value="1"/>
</dbReference>
<dbReference type="Gene3D" id="1.10.150.50">
    <property type="entry name" value="Transcription Factor, Ets-1"/>
    <property type="match status" value="1"/>
</dbReference>
<evidence type="ECO:0000256" key="2">
    <source>
        <dbReference type="ARBA" id="ARBA00004134"/>
    </source>
</evidence>
<evidence type="ECO:0000256" key="11">
    <source>
        <dbReference type="ARBA" id="ARBA00023136"/>
    </source>
</evidence>
<evidence type="ECO:0000259" key="16">
    <source>
        <dbReference type="PROSITE" id="PS50002"/>
    </source>
</evidence>
<dbReference type="PANTHER" id="PTHR48125:SF12">
    <property type="entry name" value="AT HOOK TRANSCRIPTION FACTOR FAMILY-RELATED"/>
    <property type="match status" value="1"/>
</dbReference>
<dbReference type="GO" id="GO:0006897">
    <property type="term" value="P:endocytosis"/>
    <property type="evidence" value="ECO:0007669"/>
    <property type="project" value="UniProtKB-KW"/>
</dbReference>
<feature type="compositionally biased region" description="Basic and acidic residues" evidence="15">
    <location>
        <begin position="723"/>
        <end position="740"/>
    </location>
</feature>
<evidence type="ECO:0000256" key="4">
    <source>
        <dbReference type="ARBA" id="ARBA00007948"/>
    </source>
</evidence>
<keyword evidence="12" id="KW-0009">Actin-binding</keyword>
<dbReference type="InterPro" id="IPR035800">
    <property type="entry name" value="Sla1_SH3_1"/>
</dbReference>
<dbReference type="GO" id="GO:0030479">
    <property type="term" value="C:actin cortical patch"/>
    <property type="evidence" value="ECO:0007669"/>
    <property type="project" value="UniProtKB-SubCell"/>
</dbReference>
<reference evidence="17" key="1">
    <citation type="journal article" date="2020" name="Stud. Mycol.">
        <title>101 Dothideomycetes genomes: a test case for predicting lifestyles and emergence of pathogens.</title>
        <authorList>
            <person name="Haridas S."/>
            <person name="Albert R."/>
            <person name="Binder M."/>
            <person name="Bloem J."/>
            <person name="Labutti K."/>
            <person name="Salamov A."/>
            <person name="Andreopoulos B."/>
            <person name="Baker S."/>
            <person name="Barry K."/>
            <person name="Bills G."/>
            <person name="Bluhm B."/>
            <person name="Cannon C."/>
            <person name="Castanera R."/>
            <person name="Culley D."/>
            <person name="Daum C."/>
            <person name="Ezra D."/>
            <person name="Gonzalez J."/>
            <person name="Henrissat B."/>
            <person name="Kuo A."/>
            <person name="Liang C."/>
            <person name="Lipzen A."/>
            <person name="Lutzoni F."/>
            <person name="Magnuson J."/>
            <person name="Mondo S."/>
            <person name="Nolan M."/>
            <person name="Ohm R."/>
            <person name="Pangilinan J."/>
            <person name="Park H.-J."/>
            <person name="Ramirez L."/>
            <person name="Alfaro M."/>
            <person name="Sun H."/>
            <person name="Tritt A."/>
            <person name="Yoshinaga Y."/>
            <person name="Zwiers L.-H."/>
            <person name="Turgeon B."/>
            <person name="Goodwin S."/>
            <person name="Spatafora J."/>
            <person name="Crous P."/>
            <person name="Grigoriev I."/>
        </authorList>
    </citation>
    <scope>NUCLEOTIDE SEQUENCE</scope>
    <source>
        <strain evidence="17">ATCC 74209</strain>
    </source>
</reference>
<feature type="region of interest" description="Disordered" evidence="15">
    <location>
        <begin position="132"/>
        <end position="247"/>
    </location>
</feature>
<dbReference type="GO" id="GO:0003779">
    <property type="term" value="F:actin binding"/>
    <property type="evidence" value="ECO:0007669"/>
    <property type="project" value="UniProtKB-KW"/>
</dbReference>
<evidence type="ECO:0000256" key="3">
    <source>
        <dbReference type="ARBA" id="ARBA00004413"/>
    </source>
</evidence>
<evidence type="ECO:0000313" key="18">
    <source>
        <dbReference type="Proteomes" id="UP000799536"/>
    </source>
</evidence>
<dbReference type="Gene3D" id="2.30.30.40">
    <property type="entry name" value="SH3 Domains"/>
    <property type="match status" value="3"/>
</dbReference>
<feature type="region of interest" description="Disordered" evidence="15">
    <location>
        <begin position="454"/>
        <end position="527"/>
    </location>
</feature>
<feature type="compositionally biased region" description="Pro residues" evidence="15">
    <location>
        <begin position="865"/>
        <end position="874"/>
    </location>
</feature>
<dbReference type="FunFam" id="2.30.30.700:FF:000001">
    <property type="entry name" value="Actin cytoskeleton-regulatory complex protein SLA1"/>
    <property type="match status" value="1"/>
</dbReference>
<keyword evidence="7" id="KW-0963">Cytoplasm</keyword>
<dbReference type="FunFam" id="2.30.30.40:FF:000256">
    <property type="entry name" value="Actin cytoskeleton-regulatory complex protein SLA1"/>
    <property type="match status" value="1"/>
</dbReference>
<dbReference type="GO" id="GO:0005886">
    <property type="term" value="C:plasma membrane"/>
    <property type="evidence" value="ECO:0007669"/>
    <property type="project" value="UniProtKB-SubCell"/>
</dbReference>
<dbReference type="Pfam" id="PF24081">
    <property type="entry name" value="PH_SLA1"/>
    <property type="match status" value="1"/>
</dbReference>
<gene>
    <name evidence="17" type="ORF">GQ43DRAFT_441830</name>
</gene>
<dbReference type="InterPro" id="IPR013182">
    <property type="entry name" value="DUF1720"/>
</dbReference>
<dbReference type="Gene3D" id="2.30.30.700">
    <property type="entry name" value="SLA1 homology domain 1"/>
    <property type="match status" value="1"/>
</dbReference>
<name>A0A9P4MXS5_9PLEO</name>
<keyword evidence="9" id="KW-0677">Repeat</keyword>
<dbReference type="SUPFAM" id="SSF50044">
    <property type="entry name" value="SH3-domain"/>
    <property type="match status" value="3"/>
</dbReference>
<keyword evidence="11" id="KW-0472">Membrane</keyword>
<evidence type="ECO:0000256" key="7">
    <source>
        <dbReference type="ARBA" id="ARBA00022490"/>
    </source>
</evidence>
<dbReference type="Pfam" id="PF14604">
    <property type="entry name" value="SH3_9"/>
    <property type="match status" value="1"/>
</dbReference>